<dbReference type="Pfam" id="PF01263">
    <property type="entry name" value="Aldose_epim"/>
    <property type="match status" value="1"/>
</dbReference>
<comment type="caution">
    <text evidence="1">The sequence shown here is derived from an EMBL/GenBank/DDBJ whole genome shotgun (WGS) entry which is preliminary data.</text>
</comment>
<organism evidence="1 2">
    <name type="scientific">Deinococcus cellulosilyticus (strain DSM 18568 / NBRC 106333 / KACC 11606 / 5516J-15)</name>
    <dbReference type="NCBI Taxonomy" id="1223518"/>
    <lineage>
        <taxon>Bacteria</taxon>
        <taxon>Thermotogati</taxon>
        <taxon>Deinococcota</taxon>
        <taxon>Deinococci</taxon>
        <taxon>Deinococcales</taxon>
        <taxon>Deinococcaceae</taxon>
        <taxon>Deinococcus</taxon>
    </lineage>
</organism>
<protein>
    <submittedName>
        <fullName evidence="1">Aldose 1-epimerase</fullName>
    </submittedName>
</protein>
<dbReference type="OrthoDB" id="9795355at2"/>
<accession>A0A511N6R5</accession>
<dbReference type="InterPro" id="IPR011013">
    <property type="entry name" value="Gal_mutarotase_sf_dom"/>
</dbReference>
<dbReference type="AlphaFoldDB" id="A0A511N6R5"/>
<evidence type="ECO:0000313" key="1">
    <source>
        <dbReference type="EMBL" id="GEM48544.1"/>
    </source>
</evidence>
<reference evidence="1 2" key="1">
    <citation type="submission" date="2019-07" db="EMBL/GenBank/DDBJ databases">
        <title>Whole genome shotgun sequence of Deinococcus cellulosilyticus NBRC 106333.</title>
        <authorList>
            <person name="Hosoyama A."/>
            <person name="Uohara A."/>
            <person name="Ohji S."/>
            <person name="Ichikawa N."/>
        </authorList>
    </citation>
    <scope>NUCLEOTIDE SEQUENCE [LARGE SCALE GENOMIC DNA]</scope>
    <source>
        <strain evidence="1 2">NBRC 106333</strain>
    </source>
</reference>
<keyword evidence="2" id="KW-1185">Reference proteome</keyword>
<dbReference type="EMBL" id="BJXB01000022">
    <property type="protein sequence ID" value="GEM48544.1"/>
    <property type="molecule type" value="Genomic_DNA"/>
</dbReference>
<sequence>MGTMDLHTIENGQLRLQVHERLGASIAALQYRIGGTWHPIMREVSDDALKGNISSPLSSYSLVPFSNRIPEGKFTFKGKQHQLMTNTKEHTTIHGDVRNRPHRLQEATLTRLVFGFDSREHTDLEAFNYPFPLTLKTTFELTGNTLIQTLEITNVGDEEMPIGFGIHPYFVRSFAGSGDAVLQFEVDGVYRTDSTNIPKEGKQPLPADLDFSGGAALGDRKFDTVFGGFAGNLKVSYPGTPYNLTLQADPVFQHLILFTAPDGTMALEPVTNCTNAFNLHEEGVKDTGFLSLLPGNSISGSIQFTLGE</sequence>
<dbReference type="GO" id="GO:0005975">
    <property type="term" value="P:carbohydrate metabolic process"/>
    <property type="evidence" value="ECO:0007669"/>
    <property type="project" value="InterPro"/>
</dbReference>
<dbReference type="InterPro" id="IPR008183">
    <property type="entry name" value="Aldose_1/G6P_1-epimerase"/>
</dbReference>
<dbReference type="InterPro" id="IPR014718">
    <property type="entry name" value="GH-type_carb-bd"/>
</dbReference>
<dbReference type="SUPFAM" id="SSF74650">
    <property type="entry name" value="Galactose mutarotase-like"/>
    <property type="match status" value="1"/>
</dbReference>
<name>A0A511N6R5_DEIC1</name>
<dbReference type="Gene3D" id="2.70.98.10">
    <property type="match status" value="1"/>
</dbReference>
<proteinExistence type="predicted"/>
<dbReference type="Proteomes" id="UP000321306">
    <property type="component" value="Unassembled WGS sequence"/>
</dbReference>
<dbReference type="GO" id="GO:0016853">
    <property type="term" value="F:isomerase activity"/>
    <property type="evidence" value="ECO:0007669"/>
    <property type="project" value="InterPro"/>
</dbReference>
<dbReference type="GO" id="GO:0030246">
    <property type="term" value="F:carbohydrate binding"/>
    <property type="evidence" value="ECO:0007669"/>
    <property type="project" value="InterPro"/>
</dbReference>
<evidence type="ECO:0000313" key="2">
    <source>
        <dbReference type="Proteomes" id="UP000321306"/>
    </source>
</evidence>
<gene>
    <name evidence="1" type="ORF">DC3_41790</name>
</gene>